<organism evidence="3 4">
    <name type="scientific">Pandoraea terrae</name>
    <dbReference type="NCBI Taxonomy" id="1537710"/>
    <lineage>
        <taxon>Bacteria</taxon>
        <taxon>Pseudomonadati</taxon>
        <taxon>Pseudomonadota</taxon>
        <taxon>Betaproteobacteria</taxon>
        <taxon>Burkholderiales</taxon>
        <taxon>Burkholderiaceae</taxon>
        <taxon>Pandoraea</taxon>
    </lineage>
</organism>
<feature type="domain" description="SPOR" evidence="2">
    <location>
        <begin position="147"/>
        <end position="225"/>
    </location>
</feature>
<proteinExistence type="predicted"/>
<dbReference type="GO" id="GO:0042834">
    <property type="term" value="F:peptidoglycan binding"/>
    <property type="evidence" value="ECO:0007669"/>
    <property type="project" value="InterPro"/>
</dbReference>
<feature type="region of interest" description="Disordered" evidence="1">
    <location>
        <begin position="57"/>
        <end position="77"/>
    </location>
</feature>
<evidence type="ECO:0000259" key="2">
    <source>
        <dbReference type="PROSITE" id="PS51724"/>
    </source>
</evidence>
<gene>
    <name evidence="3" type="ORF">PTE30175_04359</name>
</gene>
<dbReference type="EMBL" id="CABPRZ010000023">
    <property type="protein sequence ID" value="VVE46931.1"/>
    <property type="molecule type" value="Genomic_DNA"/>
</dbReference>
<dbReference type="Proteomes" id="UP000414233">
    <property type="component" value="Unassembled WGS sequence"/>
</dbReference>
<accession>A0A5E4YDM2</accession>
<evidence type="ECO:0000256" key="1">
    <source>
        <dbReference type="SAM" id="MobiDB-lite"/>
    </source>
</evidence>
<dbReference type="PROSITE" id="PS51724">
    <property type="entry name" value="SPOR"/>
    <property type="match status" value="1"/>
</dbReference>
<dbReference type="AlphaFoldDB" id="A0A5E4YDM2"/>
<dbReference type="RefSeq" id="WP_150699144.1">
    <property type="nucleotide sequence ID" value="NZ_CABPRZ010000023.1"/>
</dbReference>
<reference evidence="3 4" key="1">
    <citation type="submission" date="2019-08" db="EMBL/GenBank/DDBJ databases">
        <authorList>
            <person name="Peeters C."/>
        </authorList>
    </citation>
    <scope>NUCLEOTIDE SEQUENCE [LARGE SCALE GENOMIC DNA]</scope>
    <source>
        <strain evidence="3 4">LMG 30175</strain>
    </source>
</reference>
<dbReference type="InterPro" id="IPR007730">
    <property type="entry name" value="SPOR-like_dom"/>
</dbReference>
<feature type="region of interest" description="Disordered" evidence="1">
    <location>
        <begin position="253"/>
        <end position="273"/>
    </location>
</feature>
<dbReference type="Pfam" id="PF05036">
    <property type="entry name" value="SPOR"/>
    <property type="match status" value="1"/>
</dbReference>
<name>A0A5E4YDM2_9BURK</name>
<evidence type="ECO:0000313" key="4">
    <source>
        <dbReference type="Proteomes" id="UP000414233"/>
    </source>
</evidence>
<sequence>MLRALILVVVLVANAVFAAYQFGWIGPWHGLLQATGREPERLQRQLAPNTLKVVSGSVSAPDAKAERDAAGESAATATPGADVASTAVAGGLATAPSLVTRSAQASAGTGAVLACLDIGPFPAQEAAHAKGLLLALLPAGQGDMQSMPIDKRWWIHLDPVPNRAAADRQLAQLRAAGVTEYFLLNNEGAPGVTVSLGLFNDRERAARLMDVAQRKGLTPQLTERPNSKSRIVYRIAGVSTAVAGQMRNFARQQWSSQTVRDCPSPAGSPPVTH</sequence>
<evidence type="ECO:0000313" key="3">
    <source>
        <dbReference type="EMBL" id="VVE46931.1"/>
    </source>
</evidence>
<protein>
    <submittedName>
        <fullName evidence="3">SPOR domain-containing protein</fullName>
    </submittedName>
</protein>
<dbReference type="InterPro" id="IPR036680">
    <property type="entry name" value="SPOR-like_sf"/>
</dbReference>
<dbReference type="SUPFAM" id="SSF110997">
    <property type="entry name" value="Sporulation related repeat"/>
    <property type="match status" value="1"/>
</dbReference>
<dbReference type="OrthoDB" id="9127456at2"/>
<keyword evidence="4" id="KW-1185">Reference proteome</keyword>